<evidence type="ECO:0000313" key="3">
    <source>
        <dbReference type="Proteomes" id="UP000253919"/>
    </source>
</evidence>
<dbReference type="EMBL" id="QASA01000001">
    <property type="protein sequence ID" value="RDC64090.1"/>
    <property type="molecule type" value="Genomic_DNA"/>
</dbReference>
<dbReference type="Pfam" id="PF25589">
    <property type="entry name" value="DUF7935"/>
    <property type="match status" value="1"/>
</dbReference>
<name>A0A369QIG4_9BACT</name>
<evidence type="ECO:0000313" key="2">
    <source>
        <dbReference type="EMBL" id="RDC64090.1"/>
    </source>
</evidence>
<dbReference type="InterPro" id="IPR057695">
    <property type="entry name" value="DUF7935"/>
</dbReference>
<keyword evidence="1" id="KW-1133">Transmembrane helix</keyword>
<organism evidence="2 3">
    <name type="scientific">Adhaeribacter pallidiroseus</name>
    <dbReference type="NCBI Taxonomy" id="2072847"/>
    <lineage>
        <taxon>Bacteria</taxon>
        <taxon>Pseudomonadati</taxon>
        <taxon>Bacteroidota</taxon>
        <taxon>Cytophagia</taxon>
        <taxon>Cytophagales</taxon>
        <taxon>Hymenobacteraceae</taxon>
        <taxon>Adhaeribacter</taxon>
    </lineage>
</organism>
<dbReference type="OrthoDB" id="1493032at2"/>
<protein>
    <submittedName>
        <fullName evidence="2">Uncharacterized protein</fullName>
    </submittedName>
</protein>
<keyword evidence="3" id="KW-1185">Reference proteome</keyword>
<dbReference type="RefSeq" id="WP_115373294.1">
    <property type="nucleotide sequence ID" value="NZ_QASA01000001.1"/>
</dbReference>
<dbReference type="AlphaFoldDB" id="A0A369QIG4"/>
<comment type="caution">
    <text evidence="2">The sequence shown here is derived from an EMBL/GenBank/DDBJ whole genome shotgun (WGS) entry which is preliminary data.</text>
</comment>
<dbReference type="Proteomes" id="UP000253919">
    <property type="component" value="Unassembled WGS sequence"/>
</dbReference>
<keyword evidence="1" id="KW-0472">Membrane</keyword>
<feature type="transmembrane region" description="Helical" evidence="1">
    <location>
        <begin position="12"/>
        <end position="30"/>
    </location>
</feature>
<sequence length="174" mass="19900">MQEYIFDLLKLVVPAALVLLGMYLVIKAYLDKETQRRVLDVRLKNTEIVLPIRLQAYERICLLLERIAPSNLLIRVSPAGQNAVEFQYTLLAEIRSEFSHNVSQQVYMSEAAWEQVKQAKEDVVTMVNKAFHELPENAKGTDLAKRILETVIAQNSDPTDPALSFIKREIVQVF</sequence>
<proteinExistence type="predicted"/>
<evidence type="ECO:0000256" key="1">
    <source>
        <dbReference type="SAM" id="Phobius"/>
    </source>
</evidence>
<accession>A0A369QIG4</accession>
<gene>
    <name evidence="2" type="ORF">AHMF7616_02700</name>
</gene>
<keyword evidence="1" id="KW-0812">Transmembrane</keyword>
<reference evidence="2 3" key="1">
    <citation type="submission" date="2018-04" db="EMBL/GenBank/DDBJ databases">
        <title>Adhaeribacter sp. HMF7616 genome sequencing and assembly.</title>
        <authorList>
            <person name="Kang H."/>
            <person name="Kang J."/>
            <person name="Cha I."/>
            <person name="Kim H."/>
            <person name="Joh K."/>
        </authorList>
    </citation>
    <scope>NUCLEOTIDE SEQUENCE [LARGE SCALE GENOMIC DNA]</scope>
    <source>
        <strain evidence="2 3">HMF7616</strain>
    </source>
</reference>